<dbReference type="EMBL" id="JBGMEI010000006">
    <property type="protein sequence ID" value="MFO3665676.1"/>
    <property type="molecule type" value="Genomic_DNA"/>
</dbReference>
<dbReference type="Proteomes" id="UP001637996">
    <property type="component" value="Unassembled WGS sequence"/>
</dbReference>
<proteinExistence type="predicted"/>
<reference evidence="2 3" key="1">
    <citation type="journal article" date="2025" name="Anaerobe">
        <title>Description of Anaerococcus kampingiae sp. nov., Anaerococcus groningensis sp. nov., Anaerococcus martiniensis sp. nov., and Anaerococcus cruorum sp. nov., isolated from human clinical specimens.</title>
        <authorList>
            <person name="Boiten K.E."/>
            <person name="Meijer J."/>
            <person name="van Wezel E.M."/>
            <person name="Veloo A.C.M."/>
        </authorList>
    </citation>
    <scope>NUCLEOTIDE SEQUENCE [LARGE SCALE GENOMIC DNA]</scope>
    <source>
        <strain evidence="2 3">ENR0831</strain>
    </source>
</reference>
<evidence type="ECO:0000256" key="1">
    <source>
        <dbReference type="SAM" id="MobiDB-lite"/>
    </source>
</evidence>
<name>A0ABW9MAQ3_9FIRM</name>
<evidence type="ECO:0000313" key="3">
    <source>
        <dbReference type="Proteomes" id="UP001637996"/>
    </source>
</evidence>
<comment type="caution">
    <text evidence="2">The sequence shown here is derived from an EMBL/GenBank/DDBJ whole genome shotgun (WGS) entry which is preliminary data.</text>
</comment>
<feature type="region of interest" description="Disordered" evidence="1">
    <location>
        <begin position="1"/>
        <end position="29"/>
    </location>
</feature>
<feature type="compositionally biased region" description="Basic and acidic residues" evidence="1">
    <location>
        <begin position="1"/>
        <end position="15"/>
    </location>
</feature>
<organism evidence="2 3">
    <name type="scientific">Anaerococcus martiniensis</name>
    <dbReference type="NCBI Taxonomy" id="3115615"/>
    <lineage>
        <taxon>Bacteria</taxon>
        <taxon>Bacillati</taxon>
        <taxon>Bacillota</taxon>
        <taxon>Tissierellia</taxon>
        <taxon>Tissierellales</taxon>
        <taxon>Peptoniphilaceae</taxon>
        <taxon>Anaerococcus</taxon>
    </lineage>
</organism>
<gene>
    <name evidence="2" type="ORF">ACCQ41_05400</name>
</gene>
<keyword evidence="3" id="KW-1185">Reference proteome</keyword>
<protein>
    <submittedName>
        <fullName evidence="2">Uncharacterized protein</fullName>
    </submittedName>
</protein>
<dbReference type="RefSeq" id="WP_394022561.1">
    <property type="nucleotide sequence ID" value="NZ_JBGMEI010000006.1"/>
</dbReference>
<evidence type="ECO:0000313" key="2">
    <source>
        <dbReference type="EMBL" id="MFO3665676.1"/>
    </source>
</evidence>
<accession>A0ABW9MAQ3</accession>
<sequence>MSLEDKRDNKVDTNKNGRPVSFSTGNGDDFVIDLPGKIPGEENITTNDMNDDELENLITDIESNNAEIEDLLHEMGVKDIDKLLAGDYSDLDLE</sequence>